<dbReference type="EMBL" id="JABAFP010000012">
    <property type="protein sequence ID" value="NME41970.1"/>
    <property type="molecule type" value="Genomic_DNA"/>
</dbReference>
<reference evidence="1 2" key="1">
    <citation type="submission" date="2020-04" db="EMBL/GenBank/DDBJ databases">
        <authorList>
            <person name="Hitch T.C.A."/>
            <person name="Wylensek D."/>
            <person name="Clavel T."/>
        </authorList>
    </citation>
    <scope>NUCLEOTIDE SEQUENCE [LARGE SCALE GENOMIC DNA]</scope>
    <source>
        <strain evidence="1 2">WCA-389-WT-5H1</strain>
    </source>
</reference>
<evidence type="ECO:0000313" key="1">
    <source>
        <dbReference type="EMBL" id="NME41970.1"/>
    </source>
</evidence>
<proteinExistence type="predicted"/>
<gene>
    <name evidence="1" type="ORF">HF863_04220</name>
</gene>
<name>A0A6F9YPU3_9LACO</name>
<dbReference type="AlphaFoldDB" id="A0A6F9YPU3"/>
<protein>
    <recommendedName>
        <fullName evidence="3">DUF771 domain-containing protein</fullName>
    </recommendedName>
</protein>
<sequence>MAEDKYYDLVAQIQELKVEIMAISDTSMSFTEARKSIFFGKSVEWIDFWIVEKHPEVLTNNNSKTGFMTPKLGKGHPRYITSVNLAKIWIFKNRSKIDWTAPEPKTLRKNLAA</sequence>
<dbReference type="RefSeq" id="WP_072575042.1">
    <property type="nucleotide sequence ID" value="NZ_BLAS01000076.1"/>
</dbReference>
<evidence type="ECO:0008006" key="3">
    <source>
        <dbReference type="Google" id="ProtNLM"/>
    </source>
</evidence>
<organism evidence="1 2">
    <name type="scientific">Ligilactobacillus agilis</name>
    <dbReference type="NCBI Taxonomy" id="1601"/>
    <lineage>
        <taxon>Bacteria</taxon>
        <taxon>Bacillati</taxon>
        <taxon>Bacillota</taxon>
        <taxon>Bacilli</taxon>
        <taxon>Lactobacillales</taxon>
        <taxon>Lactobacillaceae</taxon>
        <taxon>Ligilactobacillus</taxon>
    </lineage>
</organism>
<comment type="caution">
    <text evidence="1">The sequence shown here is derived from an EMBL/GenBank/DDBJ whole genome shotgun (WGS) entry which is preliminary data.</text>
</comment>
<evidence type="ECO:0000313" key="2">
    <source>
        <dbReference type="Proteomes" id="UP000563853"/>
    </source>
</evidence>
<dbReference type="Proteomes" id="UP000563853">
    <property type="component" value="Unassembled WGS sequence"/>
</dbReference>
<accession>A0A6F9YPU3</accession>